<dbReference type="RefSeq" id="WP_096814414.1">
    <property type="nucleotide sequence ID" value="NZ_JXJW01000009.1"/>
</dbReference>
<proteinExistence type="predicted"/>
<organism evidence="1 2">
    <name type="scientific">Pseudolactococcus piscium</name>
    <dbReference type="NCBI Taxonomy" id="1364"/>
    <lineage>
        <taxon>Bacteria</taxon>
        <taxon>Bacillati</taxon>
        <taxon>Bacillota</taxon>
        <taxon>Bacilli</taxon>
        <taxon>Lactobacillales</taxon>
        <taxon>Streptococcaceae</taxon>
        <taxon>Pseudolactococcus</taxon>
    </lineage>
</organism>
<dbReference type="AlphaFoldDB" id="A0A2A5S037"/>
<keyword evidence="2" id="KW-1185">Reference proteome</keyword>
<protein>
    <submittedName>
        <fullName evidence="1">Uncharacterized protein</fullName>
    </submittedName>
</protein>
<evidence type="ECO:0000313" key="2">
    <source>
        <dbReference type="Proteomes" id="UP000218282"/>
    </source>
</evidence>
<name>A0A2A5S037_9LACT</name>
<comment type="caution">
    <text evidence="1">The sequence shown here is derived from an EMBL/GenBank/DDBJ whole genome shotgun (WGS) entry which is preliminary data.</text>
</comment>
<dbReference type="Proteomes" id="UP000218282">
    <property type="component" value="Unassembled WGS sequence"/>
</dbReference>
<reference evidence="1 2" key="1">
    <citation type="submission" date="2014-12" db="EMBL/GenBank/DDBJ databases">
        <title>Draft genome sequences of 10 type strains of Lactococcus.</title>
        <authorList>
            <person name="Sun Z."/>
            <person name="Zhong Z."/>
            <person name="Liu W."/>
            <person name="Zhang W."/>
            <person name="Zhang H."/>
        </authorList>
    </citation>
    <scope>NUCLEOTIDE SEQUENCE [LARGE SCALE GENOMIC DNA]</scope>
    <source>
        <strain evidence="1 2">DSM 6634</strain>
    </source>
</reference>
<sequence>MLDVLEKALKELQKKLEKISVMQLAVDTNNAKTESKKIVKQQVAAEKETTKTALSSAKRNLGNAIQGKFGKKIDAVLEKQVKLIDHL</sequence>
<evidence type="ECO:0000313" key="1">
    <source>
        <dbReference type="EMBL" id="PCS06800.1"/>
    </source>
</evidence>
<dbReference type="EMBL" id="JXJW01000009">
    <property type="protein sequence ID" value="PCS06800.1"/>
    <property type="molecule type" value="Genomic_DNA"/>
</dbReference>
<gene>
    <name evidence="1" type="ORF">RU86_GL002243</name>
</gene>
<accession>A0A2A5S037</accession>